<name>A0A4T0FI72_9BASI</name>
<dbReference type="Pfam" id="PF02290">
    <property type="entry name" value="SRP14"/>
    <property type="match status" value="1"/>
</dbReference>
<keyword evidence="3 7" id="KW-0963">Cytoplasm</keyword>
<dbReference type="PANTHER" id="PTHR12013">
    <property type="entry name" value="SIGNAL RECOGNITION PARTICLE 14 KD PROTEIN"/>
    <property type="match status" value="1"/>
</dbReference>
<evidence type="ECO:0000256" key="3">
    <source>
        <dbReference type="ARBA" id="ARBA00022490"/>
    </source>
</evidence>
<reference evidence="9 10" key="1">
    <citation type="submission" date="2019-03" db="EMBL/GenBank/DDBJ databases">
        <title>Sequencing 23 genomes of Wallemia ichthyophaga.</title>
        <authorList>
            <person name="Gostincar C."/>
        </authorList>
    </citation>
    <scope>NUCLEOTIDE SEQUENCE [LARGE SCALE GENOMIC DNA]</scope>
    <source>
        <strain evidence="9 10">EXF-5753</strain>
    </source>
</reference>
<keyword evidence="4 7" id="KW-0694">RNA-binding</keyword>
<sequence>MAPHVQPEEFLKDLATLFELTQDAGTVFLTQKRYCFDSDNDAQMSDANDAQYDVLLRATAQVGEKQHKTATRIPVASLEAVLAHYNTLLHQSMQAKMRKRDRKREKRKADIAAARKRALETPVVIPHTKRGSGRRKFQRKVKAELRRQANVAKHEQAQQSQQSQQSQQQDTPS</sequence>
<keyword evidence="6 7" id="KW-0687">Ribonucleoprotein</keyword>
<evidence type="ECO:0000256" key="1">
    <source>
        <dbReference type="ARBA" id="ARBA00004496"/>
    </source>
</evidence>
<evidence type="ECO:0000313" key="10">
    <source>
        <dbReference type="Proteomes" id="UP000310189"/>
    </source>
</evidence>
<keyword evidence="5 7" id="KW-0733">Signal recognition particle</keyword>
<evidence type="ECO:0000256" key="4">
    <source>
        <dbReference type="ARBA" id="ARBA00022884"/>
    </source>
</evidence>
<evidence type="ECO:0000256" key="5">
    <source>
        <dbReference type="ARBA" id="ARBA00023135"/>
    </source>
</evidence>
<keyword evidence="10" id="KW-1185">Reference proteome</keyword>
<dbReference type="AlphaFoldDB" id="A0A4T0FI72"/>
<feature type="compositionally biased region" description="Basic and acidic residues" evidence="8">
    <location>
        <begin position="141"/>
        <end position="156"/>
    </location>
</feature>
<accession>A0A4T0FI72</accession>
<comment type="subcellular location">
    <subcellularLocation>
        <location evidence="1 7">Cytoplasm</location>
    </subcellularLocation>
</comment>
<dbReference type="InterPro" id="IPR009018">
    <property type="entry name" value="Signal_recog_particle_SRP9/14"/>
</dbReference>
<feature type="region of interest" description="Disordered" evidence="8">
    <location>
        <begin position="122"/>
        <end position="173"/>
    </location>
</feature>
<feature type="compositionally biased region" description="Low complexity" evidence="8">
    <location>
        <begin position="157"/>
        <end position="173"/>
    </location>
</feature>
<evidence type="ECO:0000256" key="7">
    <source>
        <dbReference type="RuleBase" id="RU368100"/>
    </source>
</evidence>
<dbReference type="GO" id="GO:0006614">
    <property type="term" value="P:SRP-dependent cotranslational protein targeting to membrane"/>
    <property type="evidence" value="ECO:0007669"/>
    <property type="project" value="UniProtKB-UniRule"/>
</dbReference>
<evidence type="ECO:0000256" key="2">
    <source>
        <dbReference type="ARBA" id="ARBA00010349"/>
    </source>
</evidence>
<comment type="subunit">
    <text evidence="7">Component of a fungal signal recognition particle (SRP) complex that consists of a 7SL RNA molecule (scR1) and at least six protein subunits: SRP72, SRP68, SRP54, SEC65, SRP21 and SRP14.</text>
</comment>
<dbReference type="EMBL" id="SPNW01000042">
    <property type="protein sequence ID" value="TIA88137.1"/>
    <property type="molecule type" value="Genomic_DNA"/>
</dbReference>
<proteinExistence type="inferred from homology"/>
<feature type="compositionally biased region" description="Basic residues" evidence="8">
    <location>
        <begin position="127"/>
        <end position="140"/>
    </location>
</feature>
<dbReference type="SUPFAM" id="SSF54762">
    <property type="entry name" value="Signal recognition particle alu RNA binding heterodimer, SRP9/14"/>
    <property type="match status" value="1"/>
</dbReference>
<comment type="similarity">
    <text evidence="2 7">Belongs to the SRP14 family.</text>
</comment>
<protein>
    <recommendedName>
        <fullName evidence="7">Signal recognition particle subunit SRP14</fullName>
    </recommendedName>
    <alternativeName>
        <fullName evidence="7">Signal recognition particle 14 kDa protein</fullName>
    </alternativeName>
</protein>
<dbReference type="GO" id="GO:0005786">
    <property type="term" value="C:signal recognition particle, endoplasmic reticulum targeting"/>
    <property type="evidence" value="ECO:0007669"/>
    <property type="project" value="UniProtKB-UniRule"/>
</dbReference>
<evidence type="ECO:0000256" key="6">
    <source>
        <dbReference type="ARBA" id="ARBA00023274"/>
    </source>
</evidence>
<dbReference type="Gene3D" id="3.30.720.10">
    <property type="entry name" value="Signal recognition particle alu RNA binding heterodimer, srp9/1"/>
    <property type="match status" value="1"/>
</dbReference>
<organism evidence="9 10">
    <name type="scientific">Wallemia hederae</name>
    <dbReference type="NCBI Taxonomy" id="1540922"/>
    <lineage>
        <taxon>Eukaryota</taxon>
        <taxon>Fungi</taxon>
        <taxon>Dikarya</taxon>
        <taxon>Basidiomycota</taxon>
        <taxon>Wallemiomycotina</taxon>
        <taxon>Wallemiomycetes</taxon>
        <taxon>Wallemiales</taxon>
        <taxon>Wallemiaceae</taxon>
        <taxon>Wallemia</taxon>
    </lineage>
</organism>
<evidence type="ECO:0000256" key="8">
    <source>
        <dbReference type="SAM" id="MobiDB-lite"/>
    </source>
</evidence>
<dbReference type="GO" id="GO:0008312">
    <property type="term" value="F:7S RNA binding"/>
    <property type="evidence" value="ECO:0007669"/>
    <property type="project" value="UniProtKB-UniRule"/>
</dbReference>
<dbReference type="GO" id="GO:0030942">
    <property type="term" value="F:endoplasmic reticulum signal peptide binding"/>
    <property type="evidence" value="ECO:0007669"/>
    <property type="project" value="UniProtKB-UniRule"/>
</dbReference>
<dbReference type="Proteomes" id="UP000310189">
    <property type="component" value="Unassembled WGS sequence"/>
</dbReference>
<comment type="caution">
    <text evidence="9">The sequence shown here is derived from an EMBL/GenBank/DDBJ whole genome shotgun (WGS) entry which is preliminary data.</text>
</comment>
<comment type="function">
    <text evidence="7">Component of the signal recognition particle (SRP) complex, a ribonucleoprotein complex that mediates the cotranslational targeting of secretory and membrane proteins to the endoplasmic reticulum (ER).</text>
</comment>
<dbReference type="InterPro" id="IPR003210">
    <property type="entry name" value="Signal_recog_particle_SRP14"/>
</dbReference>
<gene>
    <name evidence="9" type="ORF">E3P99_02767</name>
</gene>
<evidence type="ECO:0000313" key="9">
    <source>
        <dbReference type="EMBL" id="TIA88137.1"/>
    </source>
</evidence>
<dbReference type="OrthoDB" id="19209at2759"/>